<evidence type="ECO:0000256" key="1">
    <source>
        <dbReference type="ARBA" id="ARBA00001917"/>
    </source>
</evidence>
<evidence type="ECO:0000313" key="8">
    <source>
        <dbReference type="Proteomes" id="UP001524944"/>
    </source>
</evidence>
<protein>
    <submittedName>
        <fullName evidence="7">Nitroreductase family protein</fullName>
    </submittedName>
</protein>
<evidence type="ECO:0000313" key="7">
    <source>
        <dbReference type="EMBL" id="MCR6544394.1"/>
    </source>
</evidence>
<dbReference type="Proteomes" id="UP001524944">
    <property type="component" value="Unassembled WGS sequence"/>
</dbReference>
<name>A0ABT1Y0J9_9FIRM</name>
<organism evidence="7 8">
    <name type="scientific">Dehalobacterium formicoaceticum</name>
    <dbReference type="NCBI Taxonomy" id="51515"/>
    <lineage>
        <taxon>Bacteria</taxon>
        <taxon>Bacillati</taxon>
        <taxon>Bacillota</taxon>
        <taxon>Clostridia</taxon>
        <taxon>Eubacteriales</taxon>
        <taxon>Peptococcaceae</taxon>
        <taxon>Dehalobacterium</taxon>
    </lineage>
</organism>
<dbReference type="PANTHER" id="PTHR43673:SF2">
    <property type="entry name" value="NITROREDUCTASE"/>
    <property type="match status" value="1"/>
</dbReference>
<dbReference type="InterPro" id="IPR000415">
    <property type="entry name" value="Nitroreductase-like"/>
</dbReference>
<dbReference type="Pfam" id="PF00881">
    <property type="entry name" value="Nitroreductase"/>
    <property type="match status" value="1"/>
</dbReference>
<gene>
    <name evidence="7" type="ORF">NVS47_02510</name>
</gene>
<evidence type="ECO:0000256" key="5">
    <source>
        <dbReference type="ARBA" id="ARBA00023002"/>
    </source>
</evidence>
<comment type="cofactor">
    <cofactor evidence="1">
        <name>FMN</name>
        <dbReference type="ChEBI" id="CHEBI:58210"/>
    </cofactor>
</comment>
<dbReference type="Gene3D" id="3.40.109.10">
    <property type="entry name" value="NADH Oxidase"/>
    <property type="match status" value="1"/>
</dbReference>
<dbReference type="SUPFAM" id="SSF55469">
    <property type="entry name" value="FMN-dependent nitroreductase-like"/>
    <property type="match status" value="1"/>
</dbReference>
<comment type="similarity">
    <text evidence="2">Belongs to the nitroreductase family.</text>
</comment>
<keyword evidence="5" id="KW-0560">Oxidoreductase</keyword>
<evidence type="ECO:0000256" key="2">
    <source>
        <dbReference type="ARBA" id="ARBA00007118"/>
    </source>
</evidence>
<dbReference type="InterPro" id="IPR029479">
    <property type="entry name" value="Nitroreductase"/>
</dbReference>
<evidence type="ECO:0000256" key="4">
    <source>
        <dbReference type="ARBA" id="ARBA00022643"/>
    </source>
</evidence>
<sequence>MDVFEAIEKRKSVRAYTPEQISPEALTKIVDAGQCPPNAGPYQISVLQNSEFIKKLNDLTADAMRNSGNEFFISRISLPGYEPLYGAPTVILLSEPAGSPFSGVNTALAAENMLLAATGLDLASCYLFTPTLAFAGDQTGALAKEAGIQEGYAVTCAVIVGYSGGEAFTSPNREKKGVVNYVK</sequence>
<evidence type="ECO:0000256" key="3">
    <source>
        <dbReference type="ARBA" id="ARBA00022630"/>
    </source>
</evidence>
<keyword evidence="3" id="KW-0285">Flavoprotein</keyword>
<keyword evidence="8" id="KW-1185">Reference proteome</keyword>
<comment type="caution">
    <text evidence="7">The sequence shown here is derived from an EMBL/GenBank/DDBJ whole genome shotgun (WGS) entry which is preliminary data.</text>
</comment>
<dbReference type="EMBL" id="JANPWE010000001">
    <property type="protein sequence ID" value="MCR6544394.1"/>
    <property type="molecule type" value="Genomic_DNA"/>
</dbReference>
<feature type="domain" description="Nitroreductase" evidence="6">
    <location>
        <begin position="7"/>
        <end position="162"/>
    </location>
</feature>
<reference evidence="7 8" key="1">
    <citation type="submission" date="2022-08" db="EMBL/GenBank/DDBJ databases">
        <title>Proteogenomics of the novel Dehalobacterium formicoaceticum strain EZ94 highlights a key role of methyltransferases during anaerobic dichloromethane degradation.</title>
        <authorList>
            <person name="Wasmund K."/>
        </authorList>
    </citation>
    <scope>NUCLEOTIDE SEQUENCE [LARGE SCALE GENOMIC DNA]</scope>
    <source>
        <strain evidence="7 8">EZ94</strain>
    </source>
</reference>
<keyword evidence="4" id="KW-0288">FMN</keyword>
<evidence type="ECO:0000259" key="6">
    <source>
        <dbReference type="Pfam" id="PF00881"/>
    </source>
</evidence>
<proteinExistence type="inferred from homology"/>
<accession>A0ABT1Y0J9</accession>
<dbReference type="PANTHER" id="PTHR43673">
    <property type="entry name" value="NAD(P)H NITROREDUCTASE YDGI-RELATED"/>
    <property type="match status" value="1"/>
</dbReference>
<dbReference type="RefSeq" id="WP_257912032.1">
    <property type="nucleotide sequence ID" value="NZ_JANPWE010000001.1"/>
</dbReference>